<keyword evidence="3" id="KW-1185">Reference proteome</keyword>
<gene>
    <name evidence="2" type="ORF">QBC37DRAFT_465314</name>
</gene>
<name>A0AAN7BET6_9PEZI</name>
<proteinExistence type="predicted"/>
<feature type="compositionally biased region" description="Pro residues" evidence="1">
    <location>
        <begin position="157"/>
        <end position="175"/>
    </location>
</feature>
<dbReference type="Proteomes" id="UP001301769">
    <property type="component" value="Unassembled WGS sequence"/>
</dbReference>
<dbReference type="AlphaFoldDB" id="A0AAN7BET6"/>
<evidence type="ECO:0000313" key="3">
    <source>
        <dbReference type="Proteomes" id="UP001301769"/>
    </source>
</evidence>
<reference evidence="2" key="2">
    <citation type="submission" date="2023-05" db="EMBL/GenBank/DDBJ databases">
        <authorList>
            <consortium name="Lawrence Berkeley National Laboratory"/>
            <person name="Steindorff A."/>
            <person name="Hensen N."/>
            <person name="Bonometti L."/>
            <person name="Westerberg I."/>
            <person name="Brannstrom I.O."/>
            <person name="Guillou S."/>
            <person name="Cros-Aarteil S."/>
            <person name="Calhoun S."/>
            <person name="Haridas S."/>
            <person name="Kuo A."/>
            <person name="Mondo S."/>
            <person name="Pangilinan J."/>
            <person name="Riley R."/>
            <person name="Labutti K."/>
            <person name="Andreopoulos B."/>
            <person name="Lipzen A."/>
            <person name="Chen C."/>
            <person name="Yanf M."/>
            <person name="Daum C."/>
            <person name="Ng V."/>
            <person name="Clum A."/>
            <person name="Ohm R."/>
            <person name="Martin F."/>
            <person name="Silar P."/>
            <person name="Natvig D."/>
            <person name="Lalanne C."/>
            <person name="Gautier V."/>
            <person name="Ament-Velasquez S.L."/>
            <person name="Kruys A."/>
            <person name="Hutchinson M.I."/>
            <person name="Powell A.J."/>
            <person name="Barry K."/>
            <person name="Miller A.N."/>
            <person name="Grigoriev I.V."/>
            <person name="Debuchy R."/>
            <person name="Gladieux P."/>
            <person name="Thoren M.H."/>
            <person name="Johannesson H."/>
        </authorList>
    </citation>
    <scope>NUCLEOTIDE SEQUENCE</scope>
    <source>
        <strain evidence="2">PSN293</strain>
    </source>
</reference>
<sequence>MNRGHWQWQPSHSAVPNIRISTPTSRTNWAVERKVNTSSLVTISKSNHCRAIGLANSGSATHPGPGYSIAVHNRVFELVESKYSEELLGDLVWKLCETQRTSGLHQNERIVVDQPALKQALDGFRSSPGAFGRFMNEIQKQMATTKRNAPGPHRQDQPPPAAPPAAPPASPPTTPPKASRVNRIEVDLTSSTSKDEGSPKRRHRAAKTTKTLTISSDWSPTVIDALQKGDTKALKSALETAEQPAPKTLQEQLELAYPPTNKPYGPWAIPLPILVEPDIDLFLKDKRIVRRYLDGLILVYVRPTHSVRVSLSKNGKQKQKSPPMPKIPDILVARFARATTKIWKWAGAMTEARKVIPIDEWITSRLEAKGDKYKVAIYKYIDTLDVKTLNRCVRKKSIPAPVRKTRPSATANKDITSKKRKKGSFHGYSDNDDDKEPDLKPDPDSLMKAAKRQRKK</sequence>
<feature type="region of interest" description="Disordered" evidence="1">
    <location>
        <begin position="142"/>
        <end position="209"/>
    </location>
</feature>
<reference evidence="2" key="1">
    <citation type="journal article" date="2023" name="Mol. Phylogenet. Evol.">
        <title>Genome-scale phylogeny and comparative genomics of the fungal order Sordariales.</title>
        <authorList>
            <person name="Hensen N."/>
            <person name="Bonometti L."/>
            <person name="Westerberg I."/>
            <person name="Brannstrom I.O."/>
            <person name="Guillou S."/>
            <person name="Cros-Aarteil S."/>
            <person name="Calhoun S."/>
            <person name="Haridas S."/>
            <person name="Kuo A."/>
            <person name="Mondo S."/>
            <person name="Pangilinan J."/>
            <person name="Riley R."/>
            <person name="LaButti K."/>
            <person name="Andreopoulos B."/>
            <person name="Lipzen A."/>
            <person name="Chen C."/>
            <person name="Yan M."/>
            <person name="Daum C."/>
            <person name="Ng V."/>
            <person name="Clum A."/>
            <person name="Steindorff A."/>
            <person name="Ohm R.A."/>
            <person name="Martin F."/>
            <person name="Silar P."/>
            <person name="Natvig D.O."/>
            <person name="Lalanne C."/>
            <person name="Gautier V."/>
            <person name="Ament-Velasquez S.L."/>
            <person name="Kruys A."/>
            <person name="Hutchinson M.I."/>
            <person name="Powell A.J."/>
            <person name="Barry K."/>
            <person name="Miller A.N."/>
            <person name="Grigoriev I.V."/>
            <person name="Debuchy R."/>
            <person name="Gladieux P."/>
            <person name="Hiltunen Thoren M."/>
            <person name="Johannesson H."/>
        </authorList>
    </citation>
    <scope>NUCLEOTIDE SEQUENCE</scope>
    <source>
        <strain evidence="2">PSN293</strain>
    </source>
</reference>
<evidence type="ECO:0000313" key="2">
    <source>
        <dbReference type="EMBL" id="KAK4218500.1"/>
    </source>
</evidence>
<protein>
    <submittedName>
        <fullName evidence="2">Uncharacterized protein</fullName>
    </submittedName>
</protein>
<feature type="region of interest" description="Disordered" evidence="1">
    <location>
        <begin position="398"/>
        <end position="456"/>
    </location>
</feature>
<comment type="caution">
    <text evidence="2">The sequence shown here is derived from an EMBL/GenBank/DDBJ whole genome shotgun (WGS) entry which is preliminary data.</text>
</comment>
<evidence type="ECO:0000256" key="1">
    <source>
        <dbReference type="SAM" id="MobiDB-lite"/>
    </source>
</evidence>
<dbReference type="EMBL" id="MU858052">
    <property type="protein sequence ID" value="KAK4218500.1"/>
    <property type="molecule type" value="Genomic_DNA"/>
</dbReference>
<organism evidence="2 3">
    <name type="scientific">Rhypophila decipiens</name>
    <dbReference type="NCBI Taxonomy" id="261697"/>
    <lineage>
        <taxon>Eukaryota</taxon>
        <taxon>Fungi</taxon>
        <taxon>Dikarya</taxon>
        <taxon>Ascomycota</taxon>
        <taxon>Pezizomycotina</taxon>
        <taxon>Sordariomycetes</taxon>
        <taxon>Sordariomycetidae</taxon>
        <taxon>Sordariales</taxon>
        <taxon>Naviculisporaceae</taxon>
        <taxon>Rhypophila</taxon>
    </lineage>
</organism>
<accession>A0AAN7BET6</accession>